<organism evidence="1 2">
    <name type="scientific">Streptomyces lasiicapitis</name>
    <dbReference type="NCBI Taxonomy" id="1923961"/>
    <lineage>
        <taxon>Bacteria</taxon>
        <taxon>Bacillati</taxon>
        <taxon>Actinomycetota</taxon>
        <taxon>Actinomycetes</taxon>
        <taxon>Kitasatosporales</taxon>
        <taxon>Streptomycetaceae</taxon>
        <taxon>Streptomyces</taxon>
    </lineage>
</organism>
<dbReference type="Proteomes" id="UP000656881">
    <property type="component" value="Unassembled WGS sequence"/>
</dbReference>
<gene>
    <name evidence="1" type="ORF">GCM10012286_65760</name>
</gene>
<proteinExistence type="predicted"/>
<dbReference type="RefSeq" id="WP_189176717.1">
    <property type="nucleotide sequence ID" value="NZ_BMNG01000016.1"/>
</dbReference>
<name>A0ABQ2MN88_9ACTN</name>
<evidence type="ECO:0000313" key="1">
    <source>
        <dbReference type="EMBL" id="GGO54901.1"/>
    </source>
</evidence>
<keyword evidence="2" id="KW-1185">Reference proteome</keyword>
<comment type="caution">
    <text evidence="1">The sequence shown here is derived from an EMBL/GenBank/DDBJ whole genome shotgun (WGS) entry which is preliminary data.</text>
</comment>
<evidence type="ECO:0000313" key="2">
    <source>
        <dbReference type="Proteomes" id="UP000656881"/>
    </source>
</evidence>
<accession>A0ABQ2MN88</accession>
<reference evidence="2" key="1">
    <citation type="journal article" date="2019" name="Int. J. Syst. Evol. Microbiol.">
        <title>The Global Catalogue of Microorganisms (GCM) 10K type strain sequencing project: providing services to taxonomists for standard genome sequencing and annotation.</title>
        <authorList>
            <consortium name="The Broad Institute Genomics Platform"/>
            <consortium name="The Broad Institute Genome Sequencing Center for Infectious Disease"/>
            <person name="Wu L."/>
            <person name="Ma J."/>
        </authorList>
    </citation>
    <scope>NUCLEOTIDE SEQUENCE [LARGE SCALE GENOMIC DNA]</scope>
    <source>
        <strain evidence="2">CGMCC 4.7349</strain>
    </source>
</reference>
<dbReference type="EMBL" id="BMNG01000016">
    <property type="protein sequence ID" value="GGO54901.1"/>
    <property type="molecule type" value="Genomic_DNA"/>
</dbReference>
<sequence length="72" mass="8013">MTLDEQDGAFNPDDIIARVKEEIRPNPDDFTGKTSLTEEKTYSSDGKITYPDAAPLGSRKRQVLTILVWEGA</sequence>
<protein>
    <submittedName>
        <fullName evidence="1">Uncharacterized protein</fullName>
    </submittedName>
</protein>